<dbReference type="Pfam" id="PF13568">
    <property type="entry name" value="OMP_b-brl_2"/>
    <property type="match status" value="1"/>
</dbReference>
<keyword evidence="1" id="KW-0732">Signal</keyword>
<dbReference type="EMBL" id="JBBKXZ010000001">
    <property type="protein sequence ID" value="MFD3393993.1"/>
    <property type="molecule type" value="Genomic_DNA"/>
</dbReference>
<proteinExistence type="predicted"/>
<reference evidence="3 4" key="1">
    <citation type="submission" date="2024-03" db="EMBL/GenBank/DDBJ databases">
        <title>Aquirufa genome sequencing.</title>
        <authorList>
            <person name="Pitt A."/>
            <person name="Hahn M.W."/>
        </authorList>
    </citation>
    <scope>NUCLEOTIDE SEQUENCE [LARGE SCALE GENOMIC DNA]</scope>
    <source>
        <strain evidence="3 4">OSTEICH-129V</strain>
    </source>
</reference>
<sequence length="214" mass="23787">MRACLLFLVSLLSFSVSAQKIPSWLSIGLKGGANIQNYSTDFRFKGESVLIRNSAAFKQGYTFGGYARVGKKFFFQPEMTLSTRGGKMTALNSTSGVYSEVDSDYMTVDVPLLLGYSFKHIYVVGGPVGSLGHARYDNLEELTHYYFNGYGKLGIPRFMYSYQAGVGVTYSRLSLDLRYELGQTDLAADLLKPEGVYFSQKPQSLHVTVGFKLF</sequence>
<comment type="caution">
    <text evidence="3">The sequence shown here is derived from an EMBL/GenBank/DDBJ whole genome shotgun (WGS) entry which is preliminary data.</text>
</comment>
<dbReference type="Proteomes" id="UP001598138">
    <property type="component" value="Unassembled WGS sequence"/>
</dbReference>
<evidence type="ECO:0000313" key="3">
    <source>
        <dbReference type="EMBL" id="MFD3393993.1"/>
    </source>
</evidence>
<keyword evidence="4" id="KW-1185">Reference proteome</keyword>
<dbReference type="RefSeq" id="WP_377982870.1">
    <property type="nucleotide sequence ID" value="NZ_JBBKXZ010000001.1"/>
</dbReference>
<feature type="chain" id="PRO_5046598302" evidence="1">
    <location>
        <begin position="19"/>
        <end position="214"/>
    </location>
</feature>
<name>A0ABW6DET5_9BACT</name>
<evidence type="ECO:0000313" key="4">
    <source>
        <dbReference type="Proteomes" id="UP001598138"/>
    </source>
</evidence>
<feature type="signal peptide" evidence="1">
    <location>
        <begin position="1"/>
        <end position="18"/>
    </location>
</feature>
<organism evidence="3 4">
    <name type="scientific">Aquirufa avitistagni</name>
    <dbReference type="NCBI Taxonomy" id="3104728"/>
    <lineage>
        <taxon>Bacteria</taxon>
        <taxon>Pseudomonadati</taxon>
        <taxon>Bacteroidota</taxon>
        <taxon>Cytophagia</taxon>
        <taxon>Cytophagales</taxon>
        <taxon>Flectobacillaceae</taxon>
        <taxon>Aquirufa</taxon>
    </lineage>
</organism>
<accession>A0ABW6DET5</accession>
<feature type="domain" description="Outer membrane protein beta-barrel" evidence="2">
    <location>
        <begin position="18"/>
        <end position="186"/>
    </location>
</feature>
<evidence type="ECO:0000256" key="1">
    <source>
        <dbReference type="SAM" id="SignalP"/>
    </source>
</evidence>
<dbReference type="InterPro" id="IPR025665">
    <property type="entry name" value="Beta-barrel_OMP_2"/>
</dbReference>
<protein>
    <submittedName>
        <fullName evidence="3">Porin family protein</fullName>
    </submittedName>
</protein>
<evidence type="ECO:0000259" key="2">
    <source>
        <dbReference type="Pfam" id="PF13568"/>
    </source>
</evidence>
<gene>
    <name evidence="3" type="ORF">U0R10_05120</name>
</gene>